<reference evidence="3" key="1">
    <citation type="submission" date="2016-04" db="EMBL/GenBank/DDBJ databases">
        <title>Cephalotus genome sequencing.</title>
        <authorList>
            <person name="Fukushima K."/>
            <person name="Hasebe M."/>
            <person name="Fang X."/>
        </authorList>
    </citation>
    <scope>NUCLEOTIDE SEQUENCE [LARGE SCALE GENOMIC DNA]</scope>
    <source>
        <strain evidence="3">cv. St1</strain>
    </source>
</reference>
<dbReference type="Proteomes" id="UP000187406">
    <property type="component" value="Unassembled WGS sequence"/>
</dbReference>
<evidence type="ECO:0000313" key="3">
    <source>
        <dbReference type="Proteomes" id="UP000187406"/>
    </source>
</evidence>
<evidence type="ECO:0000313" key="2">
    <source>
        <dbReference type="EMBL" id="GAV90801.1"/>
    </source>
</evidence>
<accession>A0A1Q3DED8</accession>
<feature type="domain" description="Tf2-1-like SH3-like" evidence="1">
    <location>
        <begin position="3"/>
        <end position="51"/>
    </location>
</feature>
<sequence length="127" mass="15172">MRFGEKGKLSTRYIGPFDILQRIGEVAYRLSLPPNLSHVHNLFHVSLLRKYMANPSHVLRVEPIQVHKDLSYDEQPMRILDYKEQIMRTKTIPLAKVLWRNYGVEEATWEFEQMMRQEYPHIFESVV</sequence>
<dbReference type="PANTHER" id="PTHR46148:SF57">
    <property type="entry name" value="OS12G0499874 PROTEIN"/>
    <property type="match status" value="1"/>
</dbReference>
<dbReference type="PANTHER" id="PTHR46148">
    <property type="entry name" value="CHROMO DOMAIN-CONTAINING PROTEIN"/>
    <property type="match status" value="1"/>
</dbReference>
<dbReference type="InParanoid" id="A0A1Q3DED8"/>
<comment type="caution">
    <text evidence="2">The sequence shown here is derived from an EMBL/GenBank/DDBJ whole genome shotgun (WGS) entry which is preliminary data.</text>
</comment>
<dbReference type="OrthoDB" id="2020640at2759"/>
<name>A0A1Q3DED8_CEPFO</name>
<dbReference type="InterPro" id="IPR016197">
    <property type="entry name" value="Chromo-like_dom_sf"/>
</dbReference>
<dbReference type="AlphaFoldDB" id="A0A1Q3DED8"/>
<organism evidence="2 3">
    <name type="scientific">Cephalotus follicularis</name>
    <name type="common">Albany pitcher plant</name>
    <dbReference type="NCBI Taxonomy" id="3775"/>
    <lineage>
        <taxon>Eukaryota</taxon>
        <taxon>Viridiplantae</taxon>
        <taxon>Streptophyta</taxon>
        <taxon>Embryophyta</taxon>
        <taxon>Tracheophyta</taxon>
        <taxon>Spermatophyta</taxon>
        <taxon>Magnoliopsida</taxon>
        <taxon>eudicotyledons</taxon>
        <taxon>Gunneridae</taxon>
        <taxon>Pentapetalae</taxon>
        <taxon>rosids</taxon>
        <taxon>fabids</taxon>
        <taxon>Oxalidales</taxon>
        <taxon>Cephalotaceae</taxon>
        <taxon>Cephalotus</taxon>
    </lineage>
</organism>
<dbReference type="InterPro" id="IPR056924">
    <property type="entry name" value="SH3_Tf2-1"/>
</dbReference>
<dbReference type="EMBL" id="BDDD01006633">
    <property type="protein sequence ID" value="GAV90801.1"/>
    <property type="molecule type" value="Genomic_DNA"/>
</dbReference>
<protein>
    <submittedName>
        <fullName evidence="2">Chromo domain-containing protein</fullName>
    </submittedName>
</protein>
<evidence type="ECO:0000259" key="1">
    <source>
        <dbReference type="Pfam" id="PF24626"/>
    </source>
</evidence>
<dbReference type="Pfam" id="PF24626">
    <property type="entry name" value="SH3_Tf2-1"/>
    <property type="match status" value="1"/>
</dbReference>
<gene>
    <name evidence="2" type="ORF">CFOL_v3_34205</name>
</gene>
<proteinExistence type="predicted"/>
<dbReference type="SUPFAM" id="SSF54160">
    <property type="entry name" value="Chromo domain-like"/>
    <property type="match status" value="1"/>
</dbReference>
<keyword evidence="3" id="KW-1185">Reference proteome</keyword>